<name>A0AAQ3WZF5_PASNO</name>
<protein>
    <recommendedName>
        <fullName evidence="1">F-box domain-containing protein</fullName>
    </recommendedName>
</protein>
<dbReference type="PANTHER" id="PTHR31672:SF2">
    <property type="entry name" value="F-BOX DOMAIN-CONTAINING PROTEIN"/>
    <property type="match status" value="1"/>
</dbReference>
<evidence type="ECO:0000313" key="2">
    <source>
        <dbReference type="EMBL" id="WVZ79345.1"/>
    </source>
</evidence>
<dbReference type="SUPFAM" id="SSF81383">
    <property type="entry name" value="F-box domain"/>
    <property type="match status" value="1"/>
</dbReference>
<keyword evidence="3" id="KW-1185">Reference proteome</keyword>
<dbReference type="Proteomes" id="UP001341281">
    <property type="component" value="Chromosome 06"/>
</dbReference>
<reference evidence="2 3" key="1">
    <citation type="submission" date="2024-02" db="EMBL/GenBank/DDBJ databases">
        <title>High-quality chromosome-scale genome assembly of Pensacola bahiagrass (Paspalum notatum Flugge var. saurae).</title>
        <authorList>
            <person name="Vega J.M."/>
            <person name="Podio M."/>
            <person name="Orjuela J."/>
            <person name="Siena L.A."/>
            <person name="Pessino S.C."/>
            <person name="Combes M.C."/>
            <person name="Mariac C."/>
            <person name="Albertini E."/>
            <person name="Pupilli F."/>
            <person name="Ortiz J.P.A."/>
            <person name="Leblanc O."/>
        </authorList>
    </citation>
    <scope>NUCLEOTIDE SEQUENCE [LARGE SCALE GENOMIC DNA]</scope>
    <source>
        <strain evidence="2">R1</strain>
        <tissue evidence="2">Leaf</tissue>
    </source>
</reference>
<dbReference type="Pfam" id="PF00646">
    <property type="entry name" value="F-box"/>
    <property type="match status" value="1"/>
</dbReference>
<gene>
    <name evidence="2" type="ORF">U9M48_026936</name>
</gene>
<dbReference type="InterPro" id="IPR036047">
    <property type="entry name" value="F-box-like_dom_sf"/>
</dbReference>
<dbReference type="PROSITE" id="PS50181">
    <property type="entry name" value="FBOX"/>
    <property type="match status" value="1"/>
</dbReference>
<dbReference type="CDD" id="cd22157">
    <property type="entry name" value="F-box_AtFBW1-like"/>
    <property type="match status" value="1"/>
</dbReference>
<organism evidence="2 3">
    <name type="scientific">Paspalum notatum var. saurae</name>
    <dbReference type="NCBI Taxonomy" id="547442"/>
    <lineage>
        <taxon>Eukaryota</taxon>
        <taxon>Viridiplantae</taxon>
        <taxon>Streptophyta</taxon>
        <taxon>Embryophyta</taxon>
        <taxon>Tracheophyta</taxon>
        <taxon>Spermatophyta</taxon>
        <taxon>Magnoliopsida</taxon>
        <taxon>Liliopsida</taxon>
        <taxon>Poales</taxon>
        <taxon>Poaceae</taxon>
        <taxon>PACMAD clade</taxon>
        <taxon>Panicoideae</taxon>
        <taxon>Andropogonodae</taxon>
        <taxon>Paspaleae</taxon>
        <taxon>Paspalinae</taxon>
        <taxon>Paspalum</taxon>
    </lineage>
</organism>
<proteinExistence type="predicted"/>
<feature type="domain" description="F-box" evidence="1">
    <location>
        <begin position="21"/>
        <end position="67"/>
    </location>
</feature>
<dbReference type="EMBL" id="CP144750">
    <property type="protein sequence ID" value="WVZ79345.1"/>
    <property type="molecule type" value="Genomic_DNA"/>
</dbReference>
<sequence length="230" mass="25329">MEGTAGPSKRQLVVSSAASPAPAAARLPEDVVRHILLRLPSRSVLRFRAVCKDWLRLISESKFAGEHHALQPQLPLVSFLRGGGGGQKGPSFHIHGSCDGLLLLSFAGRFYVCNPATHQWTRLPTPLRSSRLAGFYRHGPTGEHRALFYRGTWPGTNYYILVADGRRGKGIGLPSEKHGHNKFDTVTEVFEAIDPPVLREHVSCLETDGELAVFCCGERVATVELWLLQD</sequence>
<dbReference type="Gene3D" id="1.20.1280.50">
    <property type="match status" value="1"/>
</dbReference>
<accession>A0AAQ3WZF5</accession>
<evidence type="ECO:0000313" key="3">
    <source>
        <dbReference type="Proteomes" id="UP001341281"/>
    </source>
</evidence>
<dbReference type="InterPro" id="IPR050796">
    <property type="entry name" value="SCF_F-box_component"/>
</dbReference>
<dbReference type="PANTHER" id="PTHR31672">
    <property type="entry name" value="BNACNNG10540D PROTEIN"/>
    <property type="match status" value="1"/>
</dbReference>
<dbReference type="InterPro" id="IPR001810">
    <property type="entry name" value="F-box_dom"/>
</dbReference>
<dbReference type="SMART" id="SM00256">
    <property type="entry name" value="FBOX"/>
    <property type="match status" value="1"/>
</dbReference>
<dbReference type="AlphaFoldDB" id="A0AAQ3WZF5"/>
<evidence type="ECO:0000259" key="1">
    <source>
        <dbReference type="PROSITE" id="PS50181"/>
    </source>
</evidence>